<dbReference type="EMBL" id="GBHO01045641">
    <property type="protein sequence ID" value="JAF97962.1"/>
    <property type="molecule type" value="Transcribed_RNA"/>
</dbReference>
<gene>
    <name evidence="1" type="ORF">CM83_33383</name>
    <name evidence="3" type="ORF">CM83_33385</name>
    <name evidence="2" type="ORF">CM83_33386</name>
    <name evidence="5" type="ORF">CM83_33388</name>
    <name evidence="4" type="ORF">CM83_33389</name>
    <name evidence="7" type="ORF">CM83_33390</name>
    <name evidence="6" type="ORF">CM83_33392</name>
    <name evidence="8" type="ORF">g.40068</name>
</gene>
<evidence type="ECO:0000313" key="4">
    <source>
        <dbReference type="EMBL" id="JAF97963.1"/>
    </source>
</evidence>
<evidence type="ECO:0000313" key="7">
    <source>
        <dbReference type="EMBL" id="JAF97966.1"/>
    </source>
</evidence>
<evidence type="ECO:0000313" key="5">
    <source>
        <dbReference type="EMBL" id="JAF97964.1"/>
    </source>
</evidence>
<dbReference type="EMBL" id="GDHC01017323">
    <property type="protein sequence ID" value="JAQ01306.1"/>
    <property type="molecule type" value="Transcribed_RNA"/>
</dbReference>
<dbReference type="EMBL" id="GBHO01045639">
    <property type="protein sequence ID" value="JAF97964.1"/>
    <property type="molecule type" value="Transcribed_RNA"/>
</dbReference>
<dbReference type="EMBL" id="GBHO01045642">
    <property type="protein sequence ID" value="JAF97961.1"/>
    <property type="molecule type" value="Transcribed_RNA"/>
</dbReference>
<protein>
    <submittedName>
        <fullName evidence="3">Uncharacterized protein</fullName>
    </submittedName>
</protein>
<evidence type="ECO:0000313" key="6">
    <source>
        <dbReference type="EMBL" id="JAF97965.1"/>
    </source>
</evidence>
<evidence type="ECO:0000313" key="2">
    <source>
        <dbReference type="EMBL" id="JAF97961.1"/>
    </source>
</evidence>
<dbReference type="EMBL" id="GBHO01045638">
    <property type="protein sequence ID" value="JAF97965.1"/>
    <property type="molecule type" value="Transcribed_RNA"/>
</dbReference>
<reference evidence="8" key="3">
    <citation type="journal article" date="2016" name="Gigascience">
        <title>De novo construction of an expanded transcriptome assembly for the western tarnished plant bug, Lygus hesperus.</title>
        <authorList>
            <person name="Tassone E.E."/>
            <person name="Geib S.M."/>
            <person name="Hall B."/>
            <person name="Fabrick J.A."/>
            <person name="Brent C.S."/>
            <person name="Hull J.J."/>
        </authorList>
    </citation>
    <scope>NUCLEOTIDE SEQUENCE</scope>
</reference>
<sequence>MLDLQISFYKATFCYCLVHTFQRRIFGVFIQFISAISIKKFSSSMFIVVRVAVTRSFKVLEIWGFWLKSCVRERKQSCQNHQEHLHGGWQEGAKVSSYDRSLSLQSDDYRK</sequence>
<name>A0A0A9VUQ6_LYGHE</name>
<dbReference type="AlphaFoldDB" id="A0A0A9VUQ6"/>
<reference evidence="3" key="1">
    <citation type="journal article" date="2014" name="PLoS ONE">
        <title>Transcriptome-Based Identification of ABC Transporters in the Western Tarnished Plant Bug Lygus hesperus.</title>
        <authorList>
            <person name="Hull J.J."/>
            <person name="Chaney K."/>
            <person name="Geib S.M."/>
            <person name="Fabrick J.A."/>
            <person name="Brent C.S."/>
            <person name="Walsh D."/>
            <person name="Lavine L.C."/>
        </authorList>
    </citation>
    <scope>NUCLEOTIDE SEQUENCE</scope>
</reference>
<dbReference type="EMBL" id="GBHO01045640">
    <property type="protein sequence ID" value="JAF97963.1"/>
    <property type="molecule type" value="Transcribed_RNA"/>
</dbReference>
<dbReference type="EMBL" id="GBHO01045643">
    <property type="protein sequence ID" value="JAF97960.1"/>
    <property type="molecule type" value="Transcribed_RNA"/>
</dbReference>
<evidence type="ECO:0000313" key="3">
    <source>
        <dbReference type="EMBL" id="JAF97962.1"/>
    </source>
</evidence>
<accession>A0A0A9VUQ6</accession>
<reference evidence="3" key="2">
    <citation type="submission" date="2014-07" db="EMBL/GenBank/DDBJ databases">
        <authorList>
            <person name="Hull J."/>
        </authorList>
    </citation>
    <scope>NUCLEOTIDE SEQUENCE</scope>
</reference>
<evidence type="ECO:0000313" key="1">
    <source>
        <dbReference type="EMBL" id="JAF97960.1"/>
    </source>
</evidence>
<proteinExistence type="predicted"/>
<organism evidence="3">
    <name type="scientific">Lygus hesperus</name>
    <name type="common">Western plant bug</name>
    <dbReference type="NCBI Taxonomy" id="30085"/>
    <lineage>
        <taxon>Eukaryota</taxon>
        <taxon>Metazoa</taxon>
        <taxon>Ecdysozoa</taxon>
        <taxon>Arthropoda</taxon>
        <taxon>Hexapoda</taxon>
        <taxon>Insecta</taxon>
        <taxon>Pterygota</taxon>
        <taxon>Neoptera</taxon>
        <taxon>Paraneoptera</taxon>
        <taxon>Hemiptera</taxon>
        <taxon>Heteroptera</taxon>
        <taxon>Panheteroptera</taxon>
        <taxon>Cimicomorpha</taxon>
        <taxon>Miridae</taxon>
        <taxon>Mirini</taxon>
        <taxon>Lygus</taxon>
    </lineage>
</organism>
<evidence type="ECO:0000313" key="8">
    <source>
        <dbReference type="EMBL" id="JAQ01306.1"/>
    </source>
</evidence>
<dbReference type="EMBL" id="GBHO01045637">
    <property type="protein sequence ID" value="JAF97966.1"/>
    <property type="molecule type" value="Transcribed_RNA"/>
</dbReference>